<dbReference type="EMBL" id="CAJVNV010000053">
    <property type="protein sequence ID" value="CAG7999193.1"/>
    <property type="molecule type" value="Genomic_DNA"/>
</dbReference>
<organism evidence="1 2">
    <name type="scientific">Penicillium nalgiovense</name>
    <dbReference type="NCBI Taxonomy" id="60175"/>
    <lineage>
        <taxon>Eukaryota</taxon>
        <taxon>Fungi</taxon>
        <taxon>Dikarya</taxon>
        <taxon>Ascomycota</taxon>
        <taxon>Pezizomycotina</taxon>
        <taxon>Eurotiomycetes</taxon>
        <taxon>Eurotiomycetidae</taxon>
        <taxon>Eurotiales</taxon>
        <taxon>Aspergillaceae</taxon>
        <taxon>Penicillium</taxon>
    </lineage>
</organism>
<evidence type="ECO:0000313" key="1">
    <source>
        <dbReference type="EMBL" id="CAG7999193.1"/>
    </source>
</evidence>
<accession>A0A9W4HFL2</accession>
<reference evidence="1" key="1">
    <citation type="submission" date="2021-07" db="EMBL/GenBank/DDBJ databases">
        <authorList>
            <person name="Branca A.L. A."/>
        </authorList>
    </citation>
    <scope>NUCLEOTIDE SEQUENCE</scope>
</reference>
<proteinExistence type="predicted"/>
<dbReference type="AlphaFoldDB" id="A0A9W4HFL2"/>
<gene>
    <name evidence="1" type="ORF">PNAL_LOCUS1831</name>
</gene>
<sequence length="64" mass="7022">MPPKCSKGFPGLYILFDKSKQCKHNTVITRDEFQSAIGLSREKKGLAASMTSTTSVRPKFASIS</sequence>
<comment type="caution">
    <text evidence="1">The sequence shown here is derived from an EMBL/GenBank/DDBJ whole genome shotgun (WGS) entry which is preliminary data.</text>
</comment>
<protein>
    <submittedName>
        <fullName evidence="1">Uncharacterized protein</fullName>
    </submittedName>
</protein>
<dbReference type="Proteomes" id="UP001153461">
    <property type="component" value="Unassembled WGS sequence"/>
</dbReference>
<name>A0A9W4HFL2_PENNA</name>
<dbReference type="OrthoDB" id="21513at2759"/>
<evidence type="ECO:0000313" key="2">
    <source>
        <dbReference type="Proteomes" id="UP001153461"/>
    </source>
</evidence>